<dbReference type="PANTHER" id="PTHR30619">
    <property type="entry name" value="DNA INTERNALIZATION/COMPETENCE PROTEIN COMEC/REC2"/>
    <property type="match status" value="1"/>
</dbReference>
<dbReference type="InterPro" id="IPR052159">
    <property type="entry name" value="Competence_DNA_uptake"/>
</dbReference>
<evidence type="ECO:0000259" key="8">
    <source>
        <dbReference type="Pfam" id="PF03772"/>
    </source>
</evidence>
<dbReference type="EMBL" id="SNWD01000001">
    <property type="protein sequence ID" value="TDN86539.1"/>
    <property type="molecule type" value="Genomic_DNA"/>
</dbReference>
<keyword evidence="4 7" id="KW-1133">Transmembrane helix</keyword>
<feature type="transmembrane region" description="Helical" evidence="7">
    <location>
        <begin position="38"/>
        <end position="67"/>
    </location>
</feature>
<evidence type="ECO:0000256" key="2">
    <source>
        <dbReference type="ARBA" id="ARBA00022475"/>
    </source>
</evidence>
<evidence type="ECO:0000256" key="7">
    <source>
        <dbReference type="SAM" id="Phobius"/>
    </source>
</evidence>
<feature type="region of interest" description="Disordered" evidence="6">
    <location>
        <begin position="368"/>
        <end position="418"/>
    </location>
</feature>
<evidence type="ECO:0000256" key="5">
    <source>
        <dbReference type="ARBA" id="ARBA00023136"/>
    </source>
</evidence>
<keyword evidence="5 7" id="KW-0472">Membrane</keyword>
<protein>
    <submittedName>
        <fullName evidence="9">Competence protein ComEC</fullName>
    </submittedName>
</protein>
<comment type="caution">
    <text evidence="9">The sequence shown here is derived from an EMBL/GenBank/DDBJ whole genome shotgun (WGS) entry which is preliminary data.</text>
</comment>
<reference evidence="9 10" key="1">
    <citation type="submission" date="2019-03" db="EMBL/GenBank/DDBJ databases">
        <title>Genomic Encyclopedia of Type Strains, Phase IV (KMG-IV): sequencing the most valuable type-strain genomes for metagenomic binning, comparative biology and taxonomic classification.</title>
        <authorList>
            <person name="Goeker M."/>
        </authorList>
    </citation>
    <scope>NUCLEOTIDE SEQUENCE [LARGE SCALE GENOMIC DNA]</scope>
    <source>
        <strain evidence="9 10">DSM 25059</strain>
    </source>
</reference>
<proteinExistence type="predicted"/>
<dbReference type="GO" id="GO:0005886">
    <property type="term" value="C:plasma membrane"/>
    <property type="evidence" value="ECO:0007669"/>
    <property type="project" value="UniProtKB-SubCell"/>
</dbReference>
<feature type="domain" description="ComEC/Rec2-related protein" evidence="8">
    <location>
        <begin position="1"/>
        <end position="207"/>
    </location>
</feature>
<keyword evidence="10" id="KW-1185">Reference proteome</keyword>
<gene>
    <name evidence="9" type="ORF">EV664_101110</name>
</gene>
<organism evidence="9 10">
    <name type="scientific">Stakelama pacifica</name>
    <dbReference type="NCBI Taxonomy" id="517720"/>
    <lineage>
        <taxon>Bacteria</taxon>
        <taxon>Pseudomonadati</taxon>
        <taxon>Pseudomonadota</taxon>
        <taxon>Alphaproteobacteria</taxon>
        <taxon>Sphingomonadales</taxon>
        <taxon>Sphingomonadaceae</taxon>
        <taxon>Stakelama</taxon>
    </lineage>
</organism>
<evidence type="ECO:0000256" key="6">
    <source>
        <dbReference type="SAM" id="MobiDB-lite"/>
    </source>
</evidence>
<feature type="transmembrane region" description="Helical" evidence="7">
    <location>
        <begin position="144"/>
        <end position="167"/>
    </location>
</feature>
<feature type="transmembrane region" description="Helical" evidence="7">
    <location>
        <begin position="118"/>
        <end position="137"/>
    </location>
</feature>
<dbReference type="InterPro" id="IPR004477">
    <property type="entry name" value="ComEC_N"/>
</dbReference>
<dbReference type="Proteomes" id="UP000295493">
    <property type="component" value="Unassembled WGS sequence"/>
</dbReference>
<evidence type="ECO:0000256" key="1">
    <source>
        <dbReference type="ARBA" id="ARBA00004651"/>
    </source>
</evidence>
<feature type="compositionally biased region" description="Pro residues" evidence="6">
    <location>
        <begin position="377"/>
        <end position="386"/>
    </location>
</feature>
<evidence type="ECO:0000256" key="3">
    <source>
        <dbReference type="ARBA" id="ARBA00022692"/>
    </source>
</evidence>
<dbReference type="Pfam" id="PF03772">
    <property type="entry name" value="Competence"/>
    <property type="match status" value="1"/>
</dbReference>
<dbReference type="OrthoDB" id="9790149at2"/>
<feature type="transmembrane region" description="Helical" evidence="7">
    <location>
        <begin position="179"/>
        <end position="203"/>
    </location>
</feature>
<sequence>MTGAQVPTIRSCIAALLVLAALAMGREAITLRLIAAGALIVLLILPESLAGPSFQLSFAAVVAIVALHEDPRIRRWFSRQEEGAVKRTARGMLSLLLTGLVVETALMPIALYHFHKTGLYGAGANIVAIPLTTFVIMPSEALALLFDLAGLGAPFWWVTGTALRLLLSLAHATANAPGSVAALAVMPEGAFAAMILGGLWIALWRTRWRWLGVGPLMAGAIWASAAPSPDMLISADGKHLAIRKADGGMALLRERSGDYIRDAFAASAGVESELTPIAELPGARCGKDSCMFQQRAADRVWQILATRSDYFIERAALEPACRAADIVVSDRRLPGWCRPRWLKLDSRTLRSTGGVALNLSHARLRTTRLGSGEHPWAAPPTVMPPRQPRRNDASNARPKNRPAIQDRSETRSNAAADQ</sequence>
<evidence type="ECO:0000313" key="10">
    <source>
        <dbReference type="Proteomes" id="UP000295493"/>
    </source>
</evidence>
<evidence type="ECO:0000256" key="4">
    <source>
        <dbReference type="ARBA" id="ARBA00022989"/>
    </source>
</evidence>
<feature type="transmembrane region" description="Helical" evidence="7">
    <location>
        <begin position="88"/>
        <end position="112"/>
    </location>
</feature>
<name>A0A4R6FX43_9SPHN</name>
<keyword evidence="2" id="KW-1003">Cell membrane</keyword>
<dbReference type="PANTHER" id="PTHR30619:SF1">
    <property type="entry name" value="RECOMBINATION PROTEIN 2"/>
    <property type="match status" value="1"/>
</dbReference>
<dbReference type="AlphaFoldDB" id="A0A4R6FX43"/>
<keyword evidence="3 7" id="KW-0812">Transmembrane</keyword>
<dbReference type="NCBIfam" id="TIGR00360">
    <property type="entry name" value="ComEC_N-term"/>
    <property type="match status" value="1"/>
</dbReference>
<accession>A0A4R6FX43</accession>
<evidence type="ECO:0000313" key="9">
    <source>
        <dbReference type="EMBL" id="TDN86539.1"/>
    </source>
</evidence>
<comment type="subcellular location">
    <subcellularLocation>
        <location evidence="1">Cell membrane</location>
        <topology evidence="1">Multi-pass membrane protein</topology>
    </subcellularLocation>
</comment>